<protein>
    <submittedName>
        <fullName evidence="1">Uncharacterized protein</fullName>
    </submittedName>
</protein>
<name>A0A3S9B6Z8_9HYPH</name>
<proteinExistence type="predicted"/>
<sequence>MSIWDRLPAEAPLIFQLVTLKRLLVALLVATASTTGSVQLVHASPSSNHFYVRDDPGGHVALYAIKVNQLIRSNRQVRFVGRCESACTLYLSVPESRACIVENAVFGFHLPYGGDRKANEAAAHMMLSAYPDWVRAWIADQGGLTQRIKSMGYDYARQFLPDCQA</sequence>
<gene>
    <name evidence="1" type="ORF">D5400_16840</name>
</gene>
<reference evidence="1 2" key="1">
    <citation type="submission" date="2018-09" db="EMBL/GenBank/DDBJ databases">
        <title>Marinorhizobium profundi gen. nov., sp. nov., isolated from a deep-sea sediment sample from the New Britain Trench and proposal of Marinorhizobiaceae fam. nov. in the order Rhizobiales of the class Alphaproteobacteria.</title>
        <authorList>
            <person name="Cao J."/>
        </authorList>
    </citation>
    <scope>NUCLEOTIDE SEQUENCE [LARGE SCALE GENOMIC DNA]</scope>
    <source>
        <strain evidence="1 2">WS11</strain>
    </source>
</reference>
<keyword evidence="2" id="KW-1185">Reference proteome</keyword>
<dbReference type="Proteomes" id="UP000268192">
    <property type="component" value="Chromosome"/>
</dbReference>
<dbReference type="RefSeq" id="WP_126011046.1">
    <property type="nucleotide sequence ID" value="NZ_CP032509.1"/>
</dbReference>
<evidence type="ECO:0000313" key="2">
    <source>
        <dbReference type="Proteomes" id="UP000268192"/>
    </source>
</evidence>
<evidence type="ECO:0000313" key="1">
    <source>
        <dbReference type="EMBL" id="AZN72718.1"/>
    </source>
</evidence>
<organism evidence="1 2">
    <name type="scientific">Georhizobium profundi</name>
    <dbReference type="NCBI Taxonomy" id="2341112"/>
    <lineage>
        <taxon>Bacteria</taxon>
        <taxon>Pseudomonadati</taxon>
        <taxon>Pseudomonadota</taxon>
        <taxon>Alphaproteobacteria</taxon>
        <taxon>Hyphomicrobiales</taxon>
        <taxon>Rhizobiaceae</taxon>
        <taxon>Georhizobium</taxon>
    </lineage>
</organism>
<dbReference type="OrthoDB" id="8227073at2"/>
<dbReference type="AlphaFoldDB" id="A0A3S9B6Z8"/>
<dbReference type="KEGG" id="abaw:D5400_16840"/>
<dbReference type="EMBL" id="CP032509">
    <property type="protein sequence ID" value="AZN72718.1"/>
    <property type="molecule type" value="Genomic_DNA"/>
</dbReference>
<accession>A0A3S9B6Z8</accession>